<dbReference type="Pfam" id="PF00176">
    <property type="entry name" value="SNF2-rel_dom"/>
    <property type="match status" value="1"/>
</dbReference>
<dbReference type="EMBL" id="ML120352">
    <property type="protein sequence ID" value="RPB05608.1"/>
    <property type="molecule type" value="Genomic_DNA"/>
</dbReference>
<name>A0A3N4K823_9PEZI</name>
<dbReference type="Pfam" id="PF00271">
    <property type="entry name" value="Helicase_C"/>
    <property type="match status" value="1"/>
</dbReference>
<keyword evidence="5" id="KW-0347">Helicase</keyword>
<comment type="similarity">
    <text evidence="2">Belongs to the SNF2/RAD54 helicase family.</text>
</comment>
<dbReference type="InterPro" id="IPR049730">
    <property type="entry name" value="SNF2/RAD54-like_C"/>
</dbReference>
<evidence type="ECO:0000256" key="7">
    <source>
        <dbReference type="ARBA" id="ARBA00023125"/>
    </source>
</evidence>
<evidence type="ECO:0000256" key="8">
    <source>
        <dbReference type="ARBA" id="ARBA00023242"/>
    </source>
</evidence>
<dbReference type="STRING" id="1336337.A0A3N4K823"/>
<dbReference type="CDD" id="cd18793">
    <property type="entry name" value="SF2_C_SNF"/>
    <property type="match status" value="1"/>
</dbReference>
<dbReference type="Gene3D" id="3.40.50.300">
    <property type="entry name" value="P-loop containing nucleotide triphosphate hydrolases"/>
    <property type="match status" value="1"/>
</dbReference>
<dbReference type="InterPro" id="IPR014001">
    <property type="entry name" value="Helicase_ATP-bd"/>
</dbReference>
<evidence type="ECO:0000256" key="5">
    <source>
        <dbReference type="ARBA" id="ARBA00022806"/>
    </source>
</evidence>
<dbReference type="PROSITE" id="PS51194">
    <property type="entry name" value="HELICASE_CTER"/>
    <property type="match status" value="1"/>
</dbReference>
<keyword evidence="4" id="KW-0378">Hydrolase</keyword>
<evidence type="ECO:0000256" key="9">
    <source>
        <dbReference type="SAM" id="MobiDB-lite"/>
    </source>
</evidence>
<dbReference type="PANTHER" id="PTHR45797:SF1">
    <property type="entry name" value="HELICASE ARIP4"/>
    <property type="match status" value="1"/>
</dbReference>
<organism evidence="12 13">
    <name type="scientific">Choiromyces venosus 120613-1</name>
    <dbReference type="NCBI Taxonomy" id="1336337"/>
    <lineage>
        <taxon>Eukaryota</taxon>
        <taxon>Fungi</taxon>
        <taxon>Dikarya</taxon>
        <taxon>Ascomycota</taxon>
        <taxon>Pezizomycotina</taxon>
        <taxon>Pezizomycetes</taxon>
        <taxon>Pezizales</taxon>
        <taxon>Tuberaceae</taxon>
        <taxon>Choiromyces</taxon>
    </lineage>
</organism>
<dbReference type="InterPro" id="IPR044574">
    <property type="entry name" value="ARIP4-like"/>
</dbReference>
<dbReference type="SMART" id="SM00490">
    <property type="entry name" value="HELICc"/>
    <property type="match status" value="1"/>
</dbReference>
<dbReference type="AlphaFoldDB" id="A0A3N4K823"/>
<keyword evidence="3" id="KW-0547">Nucleotide-binding</keyword>
<dbReference type="GO" id="GO:0005634">
    <property type="term" value="C:nucleus"/>
    <property type="evidence" value="ECO:0007669"/>
    <property type="project" value="UniProtKB-SubCell"/>
</dbReference>
<feature type="compositionally biased region" description="Polar residues" evidence="9">
    <location>
        <begin position="192"/>
        <end position="206"/>
    </location>
</feature>
<dbReference type="CDD" id="cd18007">
    <property type="entry name" value="DEXHc_ATRX-like"/>
    <property type="match status" value="1"/>
</dbReference>
<sequence length="1124" mass="126558">MERKTSPEKPLKTVPKGLVGKSTNAEEHYGDEDDDESDDESLGSDDSEPDYSSEDEGLGGFIVDDDVRDYVDGKAIQVEGEDEVNKQLRQQEEDRLETLNELVDSSSGEEASSTPARTRQERRRRVVQDDEIDEEGVESFEGAHSHPELSDKERQNAREGPGDKRSATSRSSSRSALPSAPKDKGKGRALSPTPTVKQEPSSTQQAPDEKGQIPIIDLTLEDSLPTPKKQLRVSKATATQKNVEIEIQELSDDEEETPLAILTRLVKNLDPIIQSALFYRMEENKLGKIYGLVISVARQIHVEKLKFYTGLDRYNSEIYRVLTRLYLSWLLGKELSKHPKISLEEFKKAEDSTSFKEFRSILRRLTCVDDVPNVGAGGELESGYSENDGGSSSIGNMGSGTSRTSSAQSPVPSTSSQGKRVRKPAEEDPHARALRERALRNQRNLKTRIRLQNRSTNSADPRKVAINIGKYKKHNDIYFHPDFAGVLKPHQINGVRFLWQQLVQSGEGRGALLAHTMGLGKTLQVISFLYTLATAAASKQEATFGQIPEELRESKTLILCPPGLVENWSDEFQKWLPQSTDNPSRLDLSAIGQIYRADAIVSLTTRLSTITKWAKDGGVLLMGYTSFRMAISKTMTLNNFTNRPAGDLIDDRPRKSSSSSTLDIPADQHRQISDYLLNSPNIIIADEAHSLKNPKAQISQAARLFRSKARVAMTGSPLSNNLMEYWTMIDWIDPGFLGPSKEFESRFLHPIEDGLYADSTKDQRRFCLKMLTVLKNDIGPKVNRADLSAISGDLPQKTEFLVKVPLTPWQIEMYTKFVTDPEVTGAIEGSDGKVKSGTRFFDIVHLLSLICNHPMCFVDTIEERAQKAQTVSKKYKQSKQEIFSLEDEELQELIDLDDLSPNEELLEGASKKYAWAKEMASKIQNPQALLHSYKMQLLKSIVEYSIKLGDKILIFSHGVYTLNYLQKLLEDWKVDFRRLDGKTKMSTRQSSTKSFNSGSGDVFLVSTEAGGLGLNLPGANRVIIFDFKWSPMWEEQAVGRAYRMGQKKHVFVYRFHAIGTFEDLKRNRILFKTQLQSRVVDKQDPLRTATKDYRQYLLEPANIPKEDLTEFRGKDPVLDRIIQR</sequence>
<dbReference type="InterPro" id="IPR001650">
    <property type="entry name" value="Helicase_C-like"/>
</dbReference>
<dbReference type="GO" id="GO:0004386">
    <property type="term" value="F:helicase activity"/>
    <property type="evidence" value="ECO:0007669"/>
    <property type="project" value="UniProtKB-KW"/>
</dbReference>
<evidence type="ECO:0000256" key="4">
    <source>
        <dbReference type="ARBA" id="ARBA00022801"/>
    </source>
</evidence>
<feature type="compositionally biased region" description="Polar residues" evidence="9">
    <location>
        <begin position="103"/>
        <end position="117"/>
    </location>
</feature>
<feature type="compositionally biased region" description="Basic and acidic residues" evidence="9">
    <location>
        <begin position="423"/>
        <end position="437"/>
    </location>
</feature>
<feature type="compositionally biased region" description="Low complexity" evidence="9">
    <location>
        <begin position="168"/>
        <end position="180"/>
    </location>
</feature>
<keyword evidence="13" id="KW-1185">Reference proteome</keyword>
<evidence type="ECO:0000256" key="6">
    <source>
        <dbReference type="ARBA" id="ARBA00022840"/>
    </source>
</evidence>
<evidence type="ECO:0000259" key="11">
    <source>
        <dbReference type="PROSITE" id="PS51194"/>
    </source>
</evidence>
<gene>
    <name evidence="12" type="ORF">L873DRAFT_1824911</name>
</gene>
<protein>
    <recommendedName>
        <fullName evidence="14">P-loop containing nucleoside triphosphate hydrolase protein</fullName>
    </recommendedName>
</protein>
<dbReference type="GO" id="GO:0003677">
    <property type="term" value="F:DNA binding"/>
    <property type="evidence" value="ECO:0007669"/>
    <property type="project" value="UniProtKB-KW"/>
</dbReference>
<feature type="domain" description="Helicase C-terminal" evidence="11">
    <location>
        <begin position="940"/>
        <end position="1094"/>
    </location>
</feature>
<feature type="region of interest" description="Disordered" evidence="9">
    <location>
        <begin position="378"/>
        <end position="437"/>
    </location>
</feature>
<evidence type="ECO:0000313" key="12">
    <source>
        <dbReference type="EMBL" id="RPB05608.1"/>
    </source>
</evidence>
<feature type="domain" description="Helicase ATP-binding" evidence="10">
    <location>
        <begin position="502"/>
        <end position="735"/>
    </location>
</feature>
<accession>A0A3N4K823</accession>
<evidence type="ECO:0008006" key="14">
    <source>
        <dbReference type="Google" id="ProtNLM"/>
    </source>
</evidence>
<dbReference type="GO" id="GO:0016887">
    <property type="term" value="F:ATP hydrolysis activity"/>
    <property type="evidence" value="ECO:0007669"/>
    <property type="project" value="InterPro"/>
</dbReference>
<keyword evidence="8" id="KW-0539">Nucleus</keyword>
<evidence type="ECO:0000256" key="3">
    <source>
        <dbReference type="ARBA" id="ARBA00022741"/>
    </source>
</evidence>
<evidence type="ECO:0000259" key="10">
    <source>
        <dbReference type="PROSITE" id="PS51192"/>
    </source>
</evidence>
<feature type="compositionally biased region" description="Basic and acidic residues" evidence="9">
    <location>
        <begin position="141"/>
        <end position="166"/>
    </location>
</feature>
<feature type="compositionally biased region" description="Basic and acidic residues" evidence="9">
    <location>
        <begin position="1"/>
        <end position="11"/>
    </location>
</feature>
<dbReference type="InterPro" id="IPR038718">
    <property type="entry name" value="SNF2-like_sf"/>
</dbReference>
<feature type="region of interest" description="Disordered" evidence="9">
    <location>
        <begin position="98"/>
        <end position="211"/>
    </location>
</feature>
<dbReference type="Proteomes" id="UP000276215">
    <property type="component" value="Unassembled WGS sequence"/>
</dbReference>
<keyword evidence="6" id="KW-0067">ATP-binding</keyword>
<dbReference type="PANTHER" id="PTHR45797">
    <property type="entry name" value="RAD54-LIKE"/>
    <property type="match status" value="1"/>
</dbReference>
<comment type="subcellular location">
    <subcellularLocation>
        <location evidence="1">Nucleus</location>
    </subcellularLocation>
</comment>
<feature type="compositionally biased region" description="Low complexity" evidence="9">
    <location>
        <begin position="389"/>
        <end position="417"/>
    </location>
</feature>
<keyword evidence="7" id="KW-0238">DNA-binding</keyword>
<dbReference type="InterPro" id="IPR027417">
    <property type="entry name" value="P-loop_NTPase"/>
</dbReference>
<dbReference type="SUPFAM" id="SSF52540">
    <property type="entry name" value="P-loop containing nucleoside triphosphate hydrolases"/>
    <property type="match status" value="2"/>
</dbReference>
<evidence type="ECO:0000313" key="13">
    <source>
        <dbReference type="Proteomes" id="UP000276215"/>
    </source>
</evidence>
<dbReference type="InterPro" id="IPR000330">
    <property type="entry name" value="SNF2_N"/>
</dbReference>
<evidence type="ECO:0000256" key="1">
    <source>
        <dbReference type="ARBA" id="ARBA00004123"/>
    </source>
</evidence>
<proteinExistence type="inferred from homology"/>
<feature type="region of interest" description="Disordered" evidence="9">
    <location>
        <begin position="1"/>
        <end position="66"/>
    </location>
</feature>
<feature type="compositionally biased region" description="Acidic residues" evidence="9">
    <location>
        <begin position="29"/>
        <end position="66"/>
    </location>
</feature>
<dbReference type="SMART" id="SM00487">
    <property type="entry name" value="DEXDc"/>
    <property type="match status" value="1"/>
</dbReference>
<dbReference type="Gene3D" id="3.40.50.10810">
    <property type="entry name" value="Tandem AAA-ATPase domain"/>
    <property type="match status" value="1"/>
</dbReference>
<dbReference type="PROSITE" id="PS51192">
    <property type="entry name" value="HELICASE_ATP_BIND_1"/>
    <property type="match status" value="1"/>
</dbReference>
<reference evidence="12 13" key="1">
    <citation type="journal article" date="2018" name="Nat. Ecol. Evol.">
        <title>Pezizomycetes genomes reveal the molecular basis of ectomycorrhizal truffle lifestyle.</title>
        <authorList>
            <person name="Murat C."/>
            <person name="Payen T."/>
            <person name="Noel B."/>
            <person name="Kuo A."/>
            <person name="Morin E."/>
            <person name="Chen J."/>
            <person name="Kohler A."/>
            <person name="Krizsan K."/>
            <person name="Balestrini R."/>
            <person name="Da Silva C."/>
            <person name="Montanini B."/>
            <person name="Hainaut M."/>
            <person name="Levati E."/>
            <person name="Barry K.W."/>
            <person name="Belfiori B."/>
            <person name="Cichocki N."/>
            <person name="Clum A."/>
            <person name="Dockter R.B."/>
            <person name="Fauchery L."/>
            <person name="Guy J."/>
            <person name="Iotti M."/>
            <person name="Le Tacon F."/>
            <person name="Lindquist E.A."/>
            <person name="Lipzen A."/>
            <person name="Malagnac F."/>
            <person name="Mello A."/>
            <person name="Molinier V."/>
            <person name="Miyauchi S."/>
            <person name="Poulain J."/>
            <person name="Riccioni C."/>
            <person name="Rubini A."/>
            <person name="Sitrit Y."/>
            <person name="Splivallo R."/>
            <person name="Traeger S."/>
            <person name="Wang M."/>
            <person name="Zifcakova L."/>
            <person name="Wipf D."/>
            <person name="Zambonelli A."/>
            <person name="Paolocci F."/>
            <person name="Nowrousian M."/>
            <person name="Ottonello S."/>
            <person name="Baldrian P."/>
            <person name="Spatafora J.W."/>
            <person name="Henrissat B."/>
            <person name="Nagy L.G."/>
            <person name="Aury J.M."/>
            <person name="Wincker P."/>
            <person name="Grigoriev I.V."/>
            <person name="Bonfante P."/>
            <person name="Martin F.M."/>
        </authorList>
    </citation>
    <scope>NUCLEOTIDE SEQUENCE [LARGE SCALE GENOMIC DNA]</scope>
    <source>
        <strain evidence="12 13">120613-1</strain>
    </source>
</reference>
<dbReference type="OrthoDB" id="2020972at2759"/>
<feature type="compositionally biased region" description="Acidic residues" evidence="9">
    <location>
        <begin position="129"/>
        <end position="138"/>
    </location>
</feature>
<evidence type="ECO:0000256" key="2">
    <source>
        <dbReference type="ARBA" id="ARBA00007025"/>
    </source>
</evidence>
<dbReference type="GO" id="GO:0005524">
    <property type="term" value="F:ATP binding"/>
    <property type="evidence" value="ECO:0007669"/>
    <property type="project" value="UniProtKB-KW"/>
</dbReference>